<evidence type="ECO:0000256" key="22">
    <source>
        <dbReference type="SAM" id="SignalP"/>
    </source>
</evidence>
<evidence type="ECO:0000256" key="18">
    <source>
        <dbReference type="ARBA" id="ARBA00047899"/>
    </source>
</evidence>
<dbReference type="PANTHER" id="PTHR45974:SF234">
    <property type="entry name" value="PROTEIN KINASE DOMAIN-CONTAINING PROTEIN"/>
    <property type="match status" value="1"/>
</dbReference>
<accession>A0AB40BY17</accession>
<evidence type="ECO:0000256" key="8">
    <source>
        <dbReference type="ARBA" id="ARBA00022692"/>
    </source>
</evidence>
<evidence type="ECO:0000256" key="9">
    <source>
        <dbReference type="ARBA" id="ARBA00022729"/>
    </source>
</evidence>
<dbReference type="InterPro" id="IPR055414">
    <property type="entry name" value="LRR_R13L4/SHOC2-like"/>
</dbReference>
<evidence type="ECO:0000256" key="6">
    <source>
        <dbReference type="ARBA" id="ARBA00022614"/>
    </source>
</evidence>
<evidence type="ECO:0000256" key="14">
    <source>
        <dbReference type="ARBA" id="ARBA00022989"/>
    </source>
</evidence>
<evidence type="ECO:0000256" key="5">
    <source>
        <dbReference type="ARBA" id="ARBA00022527"/>
    </source>
</evidence>
<organism evidence="24 25">
    <name type="scientific">Dioscorea cayennensis subsp. rotundata</name>
    <name type="common">White Guinea yam</name>
    <name type="synonym">Dioscorea rotundata</name>
    <dbReference type="NCBI Taxonomy" id="55577"/>
    <lineage>
        <taxon>Eukaryota</taxon>
        <taxon>Viridiplantae</taxon>
        <taxon>Streptophyta</taxon>
        <taxon>Embryophyta</taxon>
        <taxon>Tracheophyta</taxon>
        <taxon>Spermatophyta</taxon>
        <taxon>Magnoliopsida</taxon>
        <taxon>Liliopsida</taxon>
        <taxon>Dioscoreales</taxon>
        <taxon>Dioscoreaceae</taxon>
        <taxon>Dioscorea</taxon>
    </lineage>
</organism>
<keyword evidence="9 22" id="KW-0732">Signal</keyword>
<dbReference type="PROSITE" id="PS00107">
    <property type="entry name" value="PROTEIN_KINASE_ATP"/>
    <property type="match status" value="1"/>
</dbReference>
<dbReference type="Pfam" id="PF23598">
    <property type="entry name" value="LRR_14"/>
    <property type="match status" value="1"/>
</dbReference>
<dbReference type="InterPro" id="IPR017441">
    <property type="entry name" value="Protein_kinase_ATP_BS"/>
</dbReference>
<dbReference type="GeneID" id="120268335"/>
<dbReference type="InterPro" id="IPR001611">
    <property type="entry name" value="Leu-rich_rpt"/>
</dbReference>
<dbReference type="InterPro" id="IPR008271">
    <property type="entry name" value="Ser/Thr_kinase_AS"/>
</dbReference>
<feature type="binding site" evidence="20">
    <location>
        <position position="634"/>
    </location>
    <ligand>
        <name>ATP</name>
        <dbReference type="ChEBI" id="CHEBI:30616"/>
    </ligand>
</feature>
<evidence type="ECO:0000256" key="12">
    <source>
        <dbReference type="ARBA" id="ARBA00022777"/>
    </source>
</evidence>
<keyword evidence="11 20" id="KW-0547">Nucleotide-binding</keyword>
<dbReference type="FunFam" id="1.10.510.10:FF:000453">
    <property type="entry name" value="LRR receptor-like serine/threonine-protein kinase HSL2"/>
    <property type="match status" value="1"/>
</dbReference>
<dbReference type="PROSITE" id="PS50011">
    <property type="entry name" value="PROTEIN_KINASE_DOM"/>
    <property type="match status" value="1"/>
</dbReference>
<dbReference type="Gene3D" id="3.30.200.20">
    <property type="entry name" value="Phosphorylase Kinase, domain 1"/>
    <property type="match status" value="1"/>
</dbReference>
<feature type="chain" id="PRO_5044320202" description="non-specific serine/threonine protein kinase" evidence="22">
    <location>
        <begin position="26"/>
        <end position="945"/>
    </location>
</feature>
<protein>
    <recommendedName>
        <fullName evidence="4">non-specific serine/threonine protein kinase</fullName>
        <ecNumber evidence="4">2.7.11.1</ecNumber>
    </recommendedName>
</protein>
<keyword evidence="8 21" id="KW-0812">Transmembrane</keyword>
<keyword evidence="14 21" id="KW-1133">Transmembrane helix</keyword>
<dbReference type="RefSeq" id="XP_039131705.1">
    <property type="nucleotide sequence ID" value="XM_039275771.1"/>
</dbReference>
<dbReference type="EC" id="2.7.11.1" evidence="4"/>
<dbReference type="Gene3D" id="3.80.10.10">
    <property type="entry name" value="Ribonuclease Inhibitor"/>
    <property type="match status" value="2"/>
</dbReference>
<keyword evidence="10" id="KW-0677">Repeat</keyword>
<keyword evidence="5" id="KW-0723">Serine/threonine-protein kinase</keyword>
<evidence type="ECO:0000256" key="10">
    <source>
        <dbReference type="ARBA" id="ARBA00022737"/>
    </source>
</evidence>
<evidence type="ECO:0000256" key="1">
    <source>
        <dbReference type="ARBA" id="ARBA00004162"/>
    </source>
</evidence>
<dbReference type="GO" id="GO:0004674">
    <property type="term" value="F:protein serine/threonine kinase activity"/>
    <property type="evidence" value="ECO:0007669"/>
    <property type="project" value="UniProtKB-KW"/>
</dbReference>
<dbReference type="Pfam" id="PF00560">
    <property type="entry name" value="LRR_1"/>
    <property type="match status" value="1"/>
</dbReference>
<proteinExistence type="inferred from homology"/>
<sequence>MAGVNPMLAGVLAISCCYSLYLAVAQTTDPTEVNALRAIRNSLVDPMGNLHTWNSGDPCTSYWVGIVCNSSANDHYLHVQELFLLNLNLSGYLAHELGLLSHLKILDVMWNNISGSIPKEIGNITSLELLLLSGNQLSGSLPAELGYLSNLKRMQIDQNHISASIPESFASLNRVVHLHMNNNSLSGQIPQELSRLKCLLHLLLDNNNLSGFLPSELSKLPILQILQLDNNNFSGNTIPDSYVNMTELRKLRLRNCSLQGRMPDLSMIPQLTYIDLSWNQLEGSIPANKLSDNMTTIDLSNNFLGGSIPSNLTSLPSLQRLSLENNILSGPVPAFIWRNTSLSGNKTLILNFQNNSLTEFSDVLNLPANVTVLLFGNKICANGSQASKFKLCQPQIIPLEFGNSTNSDEYRDSCPTNLGNEYNQSSPILGSCVFPVGVGFRLKSPGFSYFHTYEDDFKLSLPFRAYQLHIDSYAWEEGPRLRMSLKIYPNNSKPFNDMEIQGIEEKFRMWQITLPSIFGPYELLSLRSPVQDSPTANRVTKLAAAGIVLGAVTGAIVMSVVITVFIMRKLSRNQVSKRHSGQTSPIKIDGVKWFSFEEMALATNNFSSSNQIGEGGYGQVYKGILVDGTHAAIKRARQGSLQGSKEFLTEIMLLSRLHHRNLVTLIGYCDEECEQMLIYEFMPNGTLRDHLSAGSKAAMNFSRRLQIAAGSARGILYLHTEANPPIFHRDIKTSNILLDSKFAAKVADFGLSKLAPIPDAEGTAPDDVLTAVKGTPGYLDPEYFRTNILSDTSDVYSLGVVFLELVTGMLPISNGKNIVREVNHACQSGKMFSMIDSRMDSYSMECVKKFMSLARKCCRDEMKMRPSMSEVVRELEVIWEMNSESDTDTNTDTTTSHSFSLNSVLHDPVTTSSFHITTKPYIRFDDNSGETPTSLNPVRCLPIRR</sequence>
<evidence type="ECO:0000256" key="13">
    <source>
        <dbReference type="ARBA" id="ARBA00022840"/>
    </source>
</evidence>
<keyword evidence="13 20" id="KW-0067">ATP-binding</keyword>
<keyword evidence="6" id="KW-0433">Leucine-rich repeat</keyword>
<comment type="subcellular location">
    <subcellularLocation>
        <location evidence="1">Cell membrane</location>
        <topology evidence="1">Single-pass membrane protein</topology>
    </subcellularLocation>
    <subcellularLocation>
        <location evidence="2">Membrane</location>
        <topology evidence="2">Single-pass type I membrane protein</topology>
    </subcellularLocation>
</comment>
<evidence type="ECO:0000256" key="3">
    <source>
        <dbReference type="ARBA" id="ARBA00008684"/>
    </source>
</evidence>
<gene>
    <name evidence="25" type="primary">LOC120268335</name>
</gene>
<dbReference type="InterPro" id="IPR013210">
    <property type="entry name" value="LRR_N_plant-typ"/>
</dbReference>
<reference evidence="25" key="1">
    <citation type="submission" date="2025-08" db="UniProtKB">
        <authorList>
            <consortium name="RefSeq"/>
        </authorList>
    </citation>
    <scope>IDENTIFICATION</scope>
</reference>
<dbReference type="FunFam" id="3.30.200.20:FF:000328">
    <property type="entry name" value="Leucine-rich repeat protein kinase family protein"/>
    <property type="match status" value="1"/>
</dbReference>
<dbReference type="SUPFAM" id="SSF52058">
    <property type="entry name" value="L domain-like"/>
    <property type="match status" value="1"/>
</dbReference>
<evidence type="ECO:0000256" key="17">
    <source>
        <dbReference type="ARBA" id="ARBA00023180"/>
    </source>
</evidence>
<feature type="domain" description="Protein kinase" evidence="23">
    <location>
        <begin position="606"/>
        <end position="878"/>
    </location>
</feature>
<dbReference type="InterPro" id="IPR000719">
    <property type="entry name" value="Prot_kinase_dom"/>
</dbReference>
<dbReference type="SMART" id="SM00220">
    <property type="entry name" value="S_TKc"/>
    <property type="match status" value="1"/>
</dbReference>
<dbReference type="InterPro" id="IPR011009">
    <property type="entry name" value="Kinase-like_dom_sf"/>
</dbReference>
<evidence type="ECO:0000313" key="24">
    <source>
        <dbReference type="Proteomes" id="UP001515500"/>
    </source>
</evidence>
<keyword evidence="17" id="KW-0325">Glycoprotein</keyword>
<dbReference type="Pfam" id="PF08263">
    <property type="entry name" value="LRRNT_2"/>
    <property type="match status" value="1"/>
</dbReference>
<feature type="signal peptide" evidence="22">
    <location>
        <begin position="1"/>
        <end position="25"/>
    </location>
</feature>
<evidence type="ECO:0000256" key="7">
    <source>
        <dbReference type="ARBA" id="ARBA00022679"/>
    </source>
</evidence>
<dbReference type="Gene3D" id="1.10.510.10">
    <property type="entry name" value="Transferase(Phosphotransferase) domain 1"/>
    <property type="match status" value="1"/>
</dbReference>
<dbReference type="Pfam" id="PF00069">
    <property type="entry name" value="Pkinase"/>
    <property type="match status" value="1"/>
</dbReference>
<evidence type="ECO:0000256" key="2">
    <source>
        <dbReference type="ARBA" id="ARBA00004479"/>
    </source>
</evidence>
<evidence type="ECO:0000259" key="23">
    <source>
        <dbReference type="PROSITE" id="PS50011"/>
    </source>
</evidence>
<dbReference type="Proteomes" id="UP001515500">
    <property type="component" value="Chromosome 9"/>
</dbReference>
<evidence type="ECO:0000256" key="16">
    <source>
        <dbReference type="ARBA" id="ARBA00023170"/>
    </source>
</evidence>
<evidence type="ECO:0000256" key="20">
    <source>
        <dbReference type="PROSITE-ProRule" id="PRU10141"/>
    </source>
</evidence>
<dbReference type="GO" id="GO:0005524">
    <property type="term" value="F:ATP binding"/>
    <property type="evidence" value="ECO:0007669"/>
    <property type="project" value="UniProtKB-UniRule"/>
</dbReference>
<comment type="similarity">
    <text evidence="3">Belongs to the protein kinase superfamily. Ser/Thr protein kinase family.</text>
</comment>
<evidence type="ECO:0000313" key="25">
    <source>
        <dbReference type="RefSeq" id="XP_039131705.1"/>
    </source>
</evidence>
<evidence type="ECO:0000256" key="21">
    <source>
        <dbReference type="SAM" id="Phobius"/>
    </source>
</evidence>
<dbReference type="InterPro" id="IPR032675">
    <property type="entry name" value="LRR_dom_sf"/>
</dbReference>
<dbReference type="PROSITE" id="PS00108">
    <property type="entry name" value="PROTEIN_KINASE_ST"/>
    <property type="match status" value="1"/>
</dbReference>
<evidence type="ECO:0000256" key="4">
    <source>
        <dbReference type="ARBA" id="ARBA00012513"/>
    </source>
</evidence>
<evidence type="ECO:0000256" key="15">
    <source>
        <dbReference type="ARBA" id="ARBA00023136"/>
    </source>
</evidence>
<keyword evidence="16" id="KW-0675">Receptor</keyword>
<dbReference type="GO" id="GO:0005886">
    <property type="term" value="C:plasma membrane"/>
    <property type="evidence" value="ECO:0007669"/>
    <property type="project" value="UniProtKB-SubCell"/>
</dbReference>
<evidence type="ECO:0000256" key="19">
    <source>
        <dbReference type="ARBA" id="ARBA00048679"/>
    </source>
</evidence>
<name>A0AB40BY17_DIOCR</name>
<keyword evidence="7" id="KW-0808">Transferase</keyword>
<dbReference type="SUPFAM" id="SSF56112">
    <property type="entry name" value="Protein kinase-like (PK-like)"/>
    <property type="match status" value="1"/>
</dbReference>
<dbReference type="CDD" id="cd14066">
    <property type="entry name" value="STKc_IRAK"/>
    <property type="match status" value="1"/>
</dbReference>
<dbReference type="FunFam" id="3.80.10.10:FF:000387">
    <property type="entry name" value="Probable LRR receptor-like serine/threonine-protein kinase At1g06840"/>
    <property type="match status" value="1"/>
</dbReference>
<keyword evidence="12" id="KW-0418">Kinase</keyword>
<evidence type="ECO:0000256" key="11">
    <source>
        <dbReference type="ARBA" id="ARBA00022741"/>
    </source>
</evidence>
<dbReference type="PANTHER" id="PTHR45974">
    <property type="entry name" value="RECEPTOR-LIKE PROTEIN 55"/>
    <property type="match status" value="1"/>
</dbReference>
<keyword evidence="15 21" id="KW-0472">Membrane</keyword>
<comment type="catalytic activity">
    <reaction evidence="18">
        <text>L-threonyl-[protein] + ATP = O-phospho-L-threonyl-[protein] + ADP + H(+)</text>
        <dbReference type="Rhea" id="RHEA:46608"/>
        <dbReference type="Rhea" id="RHEA-COMP:11060"/>
        <dbReference type="Rhea" id="RHEA-COMP:11605"/>
        <dbReference type="ChEBI" id="CHEBI:15378"/>
        <dbReference type="ChEBI" id="CHEBI:30013"/>
        <dbReference type="ChEBI" id="CHEBI:30616"/>
        <dbReference type="ChEBI" id="CHEBI:61977"/>
        <dbReference type="ChEBI" id="CHEBI:456216"/>
        <dbReference type="EC" id="2.7.11.1"/>
    </reaction>
</comment>
<keyword evidence="24" id="KW-1185">Reference proteome</keyword>
<comment type="catalytic activity">
    <reaction evidence="19">
        <text>L-seryl-[protein] + ATP = O-phospho-L-seryl-[protein] + ADP + H(+)</text>
        <dbReference type="Rhea" id="RHEA:17989"/>
        <dbReference type="Rhea" id="RHEA-COMP:9863"/>
        <dbReference type="Rhea" id="RHEA-COMP:11604"/>
        <dbReference type="ChEBI" id="CHEBI:15378"/>
        <dbReference type="ChEBI" id="CHEBI:29999"/>
        <dbReference type="ChEBI" id="CHEBI:30616"/>
        <dbReference type="ChEBI" id="CHEBI:83421"/>
        <dbReference type="ChEBI" id="CHEBI:456216"/>
        <dbReference type="EC" id="2.7.11.1"/>
    </reaction>
</comment>
<feature type="transmembrane region" description="Helical" evidence="21">
    <location>
        <begin position="542"/>
        <end position="567"/>
    </location>
</feature>
<dbReference type="SUPFAM" id="SSF52075">
    <property type="entry name" value="Outer arm dynein light chain 1"/>
    <property type="match status" value="1"/>
</dbReference>
<dbReference type="AlphaFoldDB" id="A0AB40BY17"/>